<evidence type="ECO:0000313" key="8">
    <source>
        <dbReference type="Proteomes" id="UP000054097"/>
    </source>
</evidence>
<keyword evidence="8" id="KW-1185">Reference proteome</keyword>
<dbReference type="GO" id="GO:0005634">
    <property type="term" value="C:nucleus"/>
    <property type="evidence" value="ECO:0007669"/>
    <property type="project" value="TreeGrafter"/>
</dbReference>
<dbReference type="EMBL" id="KN824295">
    <property type="protein sequence ID" value="KIM28048.1"/>
    <property type="molecule type" value="Genomic_DNA"/>
</dbReference>
<feature type="domain" description="CBS" evidence="6">
    <location>
        <begin position="147"/>
        <end position="209"/>
    </location>
</feature>
<dbReference type="PANTHER" id="PTHR13780">
    <property type="entry name" value="AMP-ACTIVATED PROTEIN KINASE, GAMMA REGULATORY SUBUNIT"/>
    <property type="match status" value="1"/>
</dbReference>
<evidence type="ECO:0000313" key="7">
    <source>
        <dbReference type="EMBL" id="KIM28048.1"/>
    </source>
</evidence>
<evidence type="ECO:0000259" key="6">
    <source>
        <dbReference type="PROSITE" id="PS51371"/>
    </source>
</evidence>
<dbReference type="InterPro" id="IPR046342">
    <property type="entry name" value="CBS_dom_sf"/>
</dbReference>
<evidence type="ECO:0000256" key="4">
    <source>
        <dbReference type="PROSITE-ProRule" id="PRU00703"/>
    </source>
</evidence>
<feature type="domain" description="CBS" evidence="6">
    <location>
        <begin position="303"/>
        <end position="375"/>
    </location>
</feature>
<dbReference type="GO" id="GO:0005737">
    <property type="term" value="C:cytoplasm"/>
    <property type="evidence" value="ECO:0007669"/>
    <property type="project" value="TreeGrafter"/>
</dbReference>
<gene>
    <name evidence="7" type="ORF">M408DRAFT_16437</name>
</gene>
<dbReference type="GO" id="GO:0016208">
    <property type="term" value="F:AMP binding"/>
    <property type="evidence" value="ECO:0007669"/>
    <property type="project" value="TreeGrafter"/>
</dbReference>
<feature type="domain" description="CBS" evidence="6">
    <location>
        <begin position="61"/>
        <end position="119"/>
    </location>
</feature>
<feature type="region of interest" description="Disordered" evidence="5">
    <location>
        <begin position="1"/>
        <end position="27"/>
    </location>
</feature>
<dbReference type="AlphaFoldDB" id="A0A0C2WP86"/>
<dbReference type="OrthoDB" id="286637at2759"/>
<organism evidence="7 8">
    <name type="scientific">Serendipita vermifera MAFF 305830</name>
    <dbReference type="NCBI Taxonomy" id="933852"/>
    <lineage>
        <taxon>Eukaryota</taxon>
        <taxon>Fungi</taxon>
        <taxon>Dikarya</taxon>
        <taxon>Basidiomycota</taxon>
        <taxon>Agaricomycotina</taxon>
        <taxon>Agaricomycetes</taxon>
        <taxon>Sebacinales</taxon>
        <taxon>Serendipitaceae</taxon>
        <taxon>Serendipita</taxon>
    </lineage>
</organism>
<comment type="similarity">
    <text evidence="1">Belongs to the 5'-AMP-activated protein kinase gamma subunit family.</text>
</comment>
<keyword evidence="3 4" id="KW-0129">CBS domain</keyword>
<dbReference type="STRING" id="933852.A0A0C2WP86"/>
<dbReference type="SUPFAM" id="SSF54631">
    <property type="entry name" value="CBS-domain pair"/>
    <property type="match status" value="2"/>
</dbReference>
<feature type="region of interest" description="Disordered" evidence="5">
    <location>
        <begin position="378"/>
        <end position="400"/>
    </location>
</feature>
<dbReference type="PANTHER" id="PTHR13780:SF35">
    <property type="entry name" value="LD22662P"/>
    <property type="match status" value="1"/>
</dbReference>
<dbReference type="Pfam" id="PF00571">
    <property type="entry name" value="CBS"/>
    <property type="match status" value="3"/>
</dbReference>
<evidence type="ECO:0000256" key="3">
    <source>
        <dbReference type="ARBA" id="ARBA00023122"/>
    </source>
</evidence>
<evidence type="ECO:0000256" key="2">
    <source>
        <dbReference type="ARBA" id="ARBA00022737"/>
    </source>
</evidence>
<dbReference type="InterPro" id="IPR000644">
    <property type="entry name" value="CBS_dom"/>
</dbReference>
<dbReference type="GO" id="GO:0031588">
    <property type="term" value="C:nucleotide-activated protein kinase complex"/>
    <property type="evidence" value="ECO:0007669"/>
    <property type="project" value="TreeGrafter"/>
</dbReference>
<sequence>MSTVVANESPTSPTPPPKKRKPSQKRVRANSLAHYADQHTEAMGKIRSFLKSRSAYDVFPLSYRLVVLDAKLPVKQALNIMHTAGLVSCPVYDQKKWKFAGMLTLLDIIHLIQWYYLKSETFETAAADVETFRIESLRNIEKELKVPPPPLNHIHPTRPLFEACNQLLETHARRLPLIDYDSTSEMELIVSVLTQYRVLKFVANNCKEIASLNHSLRSLNIGTYVSPNATPEDPFYPLATATMDSTVFSVVHMFSERGISAVPILDENGIVVNLFETVDVIELIRSGSYTQLDLSVRSALALRSPEFTGAVTCTGSDSLGKLLEFLKTMRVHRVVVVEGDNVGTDGVSRKGRLVGMITLSDVLRYLVGKGDRNRELGLMSPMSPALRGPPSPLPAGNSLP</sequence>
<evidence type="ECO:0000256" key="1">
    <source>
        <dbReference type="ARBA" id="ARBA00006750"/>
    </source>
</evidence>
<feature type="compositionally biased region" description="Basic residues" evidence="5">
    <location>
        <begin position="17"/>
        <end position="27"/>
    </location>
</feature>
<feature type="domain" description="CBS" evidence="6">
    <location>
        <begin position="229"/>
        <end position="294"/>
    </location>
</feature>
<dbReference type="Gene3D" id="3.10.580.10">
    <property type="entry name" value="CBS-domain"/>
    <property type="match status" value="2"/>
</dbReference>
<dbReference type="HOGENOM" id="CLU_021740_2_0_1"/>
<dbReference type="PROSITE" id="PS51371">
    <property type="entry name" value="CBS"/>
    <property type="match status" value="4"/>
</dbReference>
<evidence type="ECO:0000256" key="5">
    <source>
        <dbReference type="SAM" id="MobiDB-lite"/>
    </source>
</evidence>
<dbReference type="GO" id="GO:0019901">
    <property type="term" value="F:protein kinase binding"/>
    <property type="evidence" value="ECO:0007669"/>
    <property type="project" value="TreeGrafter"/>
</dbReference>
<proteinExistence type="inferred from homology"/>
<dbReference type="InterPro" id="IPR050511">
    <property type="entry name" value="AMPK_gamma/SDS23_families"/>
</dbReference>
<accession>A0A0C2WP86</accession>
<dbReference type="SMART" id="SM00116">
    <property type="entry name" value="CBS"/>
    <property type="match status" value="4"/>
</dbReference>
<protein>
    <recommendedName>
        <fullName evidence="6">CBS domain-containing protein</fullName>
    </recommendedName>
</protein>
<dbReference type="CDD" id="cd04641">
    <property type="entry name" value="CBS_euAMPK_gamma-like_repeat2"/>
    <property type="match status" value="1"/>
</dbReference>
<reference evidence="7 8" key="1">
    <citation type="submission" date="2014-04" db="EMBL/GenBank/DDBJ databases">
        <authorList>
            <consortium name="DOE Joint Genome Institute"/>
            <person name="Kuo A."/>
            <person name="Zuccaro A."/>
            <person name="Kohler A."/>
            <person name="Nagy L.G."/>
            <person name="Floudas D."/>
            <person name="Copeland A."/>
            <person name="Barry K.W."/>
            <person name="Cichocki N."/>
            <person name="Veneault-Fourrey C."/>
            <person name="LaButti K."/>
            <person name="Lindquist E.A."/>
            <person name="Lipzen A."/>
            <person name="Lundell T."/>
            <person name="Morin E."/>
            <person name="Murat C."/>
            <person name="Sun H."/>
            <person name="Tunlid A."/>
            <person name="Henrissat B."/>
            <person name="Grigoriev I.V."/>
            <person name="Hibbett D.S."/>
            <person name="Martin F."/>
            <person name="Nordberg H.P."/>
            <person name="Cantor M.N."/>
            <person name="Hua S.X."/>
        </authorList>
    </citation>
    <scope>NUCLEOTIDE SEQUENCE [LARGE SCALE GENOMIC DNA]</scope>
    <source>
        <strain evidence="7 8">MAFF 305830</strain>
    </source>
</reference>
<reference evidence="8" key="2">
    <citation type="submission" date="2015-01" db="EMBL/GenBank/DDBJ databases">
        <title>Evolutionary Origins and Diversification of the Mycorrhizal Mutualists.</title>
        <authorList>
            <consortium name="DOE Joint Genome Institute"/>
            <consortium name="Mycorrhizal Genomics Consortium"/>
            <person name="Kohler A."/>
            <person name="Kuo A."/>
            <person name="Nagy L.G."/>
            <person name="Floudas D."/>
            <person name="Copeland A."/>
            <person name="Barry K.W."/>
            <person name="Cichocki N."/>
            <person name="Veneault-Fourrey C."/>
            <person name="LaButti K."/>
            <person name="Lindquist E.A."/>
            <person name="Lipzen A."/>
            <person name="Lundell T."/>
            <person name="Morin E."/>
            <person name="Murat C."/>
            <person name="Riley R."/>
            <person name="Ohm R."/>
            <person name="Sun H."/>
            <person name="Tunlid A."/>
            <person name="Henrissat B."/>
            <person name="Grigoriev I.V."/>
            <person name="Hibbett D.S."/>
            <person name="Martin F."/>
        </authorList>
    </citation>
    <scope>NUCLEOTIDE SEQUENCE [LARGE SCALE GENOMIC DNA]</scope>
    <source>
        <strain evidence="8">MAFF 305830</strain>
    </source>
</reference>
<dbReference type="GO" id="GO:0019887">
    <property type="term" value="F:protein kinase regulator activity"/>
    <property type="evidence" value="ECO:0007669"/>
    <property type="project" value="TreeGrafter"/>
</dbReference>
<dbReference type="Proteomes" id="UP000054097">
    <property type="component" value="Unassembled WGS sequence"/>
</dbReference>
<name>A0A0C2WP86_SERVB</name>
<keyword evidence="2" id="KW-0677">Repeat</keyword>